<dbReference type="HOGENOM" id="CLU_165428_0_0_9"/>
<evidence type="ECO:0000313" key="2">
    <source>
        <dbReference type="EMBL" id="EFU76356.1"/>
    </source>
</evidence>
<evidence type="ECO:0000313" key="3">
    <source>
        <dbReference type="Proteomes" id="UP000003434"/>
    </source>
</evidence>
<reference evidence="2 3" key="1">
    <citation type="submission" date="2010-12" db="EMBL/GenBank/DDBJ databases">
        <authorList>
            <person name="Muzny D."/>
            <person name="Qin X."/>
            <person name="Deng J."/>
            <person name="Jiang H."/>
            <person name="Liu Y."/>
            <person name="Qu J."/>
            <person name="Song X.-Z."/>
            <person name="Zhang L."/>
            <person name="Thornton R."/>
            <person name="Coyle M."/>
            <person name="Francisco L."/>
            <person name="Jackson L."/>
            <person name="Javaid M."/>
            <person name="Korchina V."/>
            <person name="Kovar C."/>
            <person name="Mata R."/>
            <person name="Mathew T."/>
            <person name="Ngo R."/>
            <person name="Nguyen L."/>
            <person name="Nguyen N."/>
            <person name="Okwuonu G."/>
            <person name="Ongeri F."/>
            <person name="Pham C."/>
            <person name="Simmons D."/>
            <person name="Wilczek-Boney K."/>
            <person name="Hale W."/>
            <person name="Jakkamsetti A."/>
            <person name="Pham P."/>
            <person name="Ruth R."/>
            <person name="San Lucas F."/>
            <person name="Warren J."/>
            <person name="Zhang J."/>
            <person name="Zhao Z."/>
            <person name="Zhou C."/>
            <person name="Zhu D."/>
            <person name="Lee S."/>
            <person name="Bess C."/>
            <person name="Blankenburg K."/>
            <person name="Forbes L."/>
            <person name="Fu Q."/>
            <person name="Gubbala S."/>
            <person name="Hirani K."/>
            <person name="Jayaseelan J.C."/>
            <person name="Lara F."/>
            <person name="Munidasa M."/>
            <person name="Palculict T."/>
            <person name="Patil S."/>
            <person name="Pu L.-L."/>
            <person name="Saada N."/>
            <person name="Tang L."/>
            <person name="Weissenberger G."/>
            <person name="Zhu Y."/>
            <person name="Hemphill L."/>
            <person name="Shang Y."/>
            <person name="Youmans B."/>
            <person name="Ayvaz T."/>
            <person name="Ross M."/>
            <person name="Santibanez J."/>
            <person name="Aqrawi P."/>
            <person name="Gross S."/>
            <person name="Joshi V."/>
            <person name="Fowler G."/>
            <person name="Nazareth L."/>
            <person name="Reid J."/>
            <person name="Worley K."/>
            <person name="Petrosino J."/>
            <person name="Highlander S."/>
            <person name="Gibbs R."/>
        </authorList>
    </citation>
    <scope>NUCLEOTIDE SEQUENCE [LARGE SCALE GENOMIC DNA]</scope>
    <source>
        <strain evidence="2 3">DSM 3986</strain>
    </source>
</reference>
<dbReference type="RefSeq" id="WP_008751488.1">
    <property type="nucleotide sequence ID" value="NZ_GL622296.1"/>
</dbReference>
<gene>
    <name evidence="2" type="ORF">HMPREF0381_1723</name>
</gene>
<keyword evidence="1" id="KW-0472">Membrane</keyword>
<evidence type="ECO:0000256" key="1">
    <source>
        <dbReference type="SAM" id="Phobius"/>
    </source>
</evidence>
<name>E6LP38_9FIRM</name>
<feature type="transmembrane region" description="Helical" evidence="1">
    <location>
        <begin position="20"/>
        <end position="38"/>
    </location>
</feature>
<keyword evidence="1" id="KW-1133">Transmembrane helix</keyword>
<dbReference type="eggNOG" id="ENOG5033ZVS">
    <property type="taxonomic scope" value="Bacteria"/>
</dbReference>
<sequence>MDKLSMEEILRKILIEKYKYTVVIAVSYYILPFLIYLIPVDDPFDRMTLFALAVIAVIPFILLVLSIIFAMDNGFHWYFSFRVFILCLAYMIFTGASVFIYCGILFIVSLTGQSIGAFIRTHKW</sequence>
<protein>
    <submittedName>
        <fullName evidence="2">Uncharacterized protein</fullName>
    </submittedName>
</protein>
<accession>E6LP38</accession>
<dbReference type="EMBL" id="AEPW01000075">
    <property type="protein sequence ID" value="EFU76356.1"/>
    <property type="molecule type" value="Genomic_DNA"/>
</dbReference>
<feature type="transmembrane region" description="Helical" evidence="1">
    <location>
        <begin position="83"/>
        <end position="108"/>
    </location>
</feature>
<keyword evidence="1" id="KW-0812">Transmembrane</keyword>
<organism evidence="2 3">
    <name type="scientific">Lachnoanaerobaculum saburreum DSM 3986</name>
    <dbReference type="NCBI Taxonomy" id="887325"/>
    <lineage>
        <taxon>Bacteria</taxon>
        <taxon>Bacillati</taxon>
        <taxon>Bacillota</taxon>
        <taxon>Clostridia</taxon>
        <taxon>Lachnospirales</taxon>
        <taxon>Lachnospiraceae</taxon>
        <taxon>Lachnoanaerobaculum</taxon>
    </lineage>
</organism>
<dbReference type="Proteomes" id="UP000003434">
    <property type="component" value="Unassembled WGS sequence"/>
</dbReference>
<dbReference type="AlphaFoldDB" id="E6LP38"/>
<feature type="transmembrane region" description="Helical" evidence="1">
    <location>
        <begin position="50"/>
        <end position="71"/>
    </location>
</feature>
<comment type="caution">
    <text evidence="2">The sequence shown here is derived from an EMBL/GenBank/DDBJ whole genome shotgun (WGS) entry which is preliminary data.</text>
</comment>
<proteinExistence type="predicted"/>